<organism evidence="2 3">
    <name type="scientific">Pyrococcus horikoshii (strain ATCC 700860 / DSM 12428 / JCM 9974 / NBRC 100139 / OT-3)</name>
    <dbReference type="NCBI Taxonomy" id="70601"/>
    <lineage>
        <taxon>Archaea</taxon>
        <taxon>Methanobacteriati</taxon>
        <taxon>Methanobacteriota</taxon>
        <taxon>Thermococci</taxon>
        <taxon>Thermococcales</taxon>
        <taxon>Thermococcaceae</taxon>
        <taxon>Pyrococcus</taxon>
    </lineage>
</organism>
<sequence length="334" mass="38980">MILMKSYYRLLGHYYLLLRFFKNLRDLGVSLLELENILGVIYWYLFKQKYSTRCRCCSELYINQTNINPYYFASACKLKKMGLPVEIRNSVFYYDGLEVYPTVIPYIARVIKYNWQVFNMKGNPMISFTVKNHDFKAVLLKGYEGLLQFYEQFILEQYGMFDYKDKTVIDIGGFIGDTALYFYSKEARKIVSFEPSKKNYTILIKNITLNNIKNVIPINAGVWDENTKGIITNPAPTAYRVKEESKGDVALVSILDIIDSYRPDIIKMDCEGCEYKVFEKLLETGYIYDVPEYVFEAHGNIKNELLSKLRSLDEFRLCVHSDLGNMAIVSLKKL</sequence>
<dbReference type="PANTHER" id="PTHR34203">
    <property type="entry name" value="METHYLTRANSFERASE, FKBM FAMILY PROTEIN"/>
    <property type="match status" value="1"/>
</dbReference>
<evidence type="ECO:0000259" key="1">
    <source>
        <dbReference type="Pfam" id="PF05050"/>
    </source>
</evidence>
<dbReference type="SUPFAM" id="SSF53335">
    <property type="entry name" value="S-adenosyl-L-methionine-dependent methyltransferases"/>
    <property type="match status" value="1"/>
</dbReference>
<evidence type="ECO:0000313" key="3">
    <source>
        <dbReference type="Proteomes" id="UP000000752"/>
    </source>
</evidence>
<dbReference type="DNASU" id="1444277"/>
<accession>O58135</accession>
<protein>
    <recommendedName>
        <fullName evidence="1">Methyltransferase FkbM domain-containing protein</fullName>
    </recommendedName>
</protein>
<dbReference type="AlphaFoldDB" id="O58135"/>
<reference evidence="2 3" key="1">
    <citation type="journal article" date="1998" name="DNA Res.">
        <title>Complete sequence and gene organization of the genome of a hyper-thermophilic archaebacterium, Pyrococcus horikoshii OT3.</title>
        <authorList>
            <person name="Kawarabayasi Y."/>
            <person name="Sawada M."/>
            <person name="Horikawa H."/>
            <person name="Haikawa Y."/>
            <person name="Hino Y."/>
            <person name="Yamamoto S."/>
            <person name="Sekine M."/>
            <person name="Baba S."/>
            <person name="Kosugi H."/>
            <person name="Hosoyama A."/>
            <person name="Nagai Y."/>
            <person name="Sakai M."/>
            <person name="Ogura K."/>
            <person name="Otuka R."/>
            <person name="Nakazawa H."/>
            <person name="Takamiya M."/>
            <person name="Ohfuku Y."/>
            <person name="Funahashi T."/>
            <person name="Tanaka T."/>
            <person name="Kudoh Y."/>
            <person name="Yamazaki J."/>
            <person name="Kushida N."/>
            <person name="Oguchi A."/>
            <person name="Aoki K."/>
            <person name="Nakamura Y."/>
            <person name="Robb T.F."/>
            <person name="Horikoshi K."/>
            <person name="Masuchi Y."/>
            <person name="Shizuya H."/>
            <person name="Kikuchi H."/>
        </authorList>
    </citation>
    <scope>NUCLEOTIDE SEQUENCE [LARGE SCALE GENOMIC DNA]</scope>
    <source>
        <strain evidence="3">ATCC 700860 / DSM 12428 / JCM 9974 / NBRC 100139 / OT-3</strain>
    </source>
</reference>
<proteinExistence type="predicted"/>
<name>O58135_PYRHO</name>
<keyword evidence="3" id="KW-1185">Reference proteome</keyword>
<dbReference type="Proteomes" id="UP000000752">
    <property type="component" value="Chromosome"/>
</dbReference>
<feature type="domain" description="Methyltransferase FkbM" evidence="1">
    <location>
        <begin position="170"/>
        <end position="301"/>
    </location>
</feature>
<dbReference type="EMBL" id="BA000001">
    <property type="protein sequence ID" value="BAA29473.1"/>
    <property type="molecule type" value="Genomic_DNA"/>
</dbReference>
<dbReference type="eggNOG" id="arCOG01400">
    <property type="taxonomic scope" value="Archaea"/>
</dbReference>
<dbReference type="PANTHER" id="PTHR34203:SF15">
    <property type="entry name" value="SLL1173 PROTEIN"/>
    <property type="match status" value="1"/>
</dbReference>
<dbReference type="Pfam" id="PF05050">
    <property type="entry name" value="Methyltransf_21"/>
    <property type="match status" value="1"/>
</dbReference>
<dbReference type="NCBIfam" id="TIGR01444">
    <property type="entry name" value="fkbM_fam"/>
    <property type="match status" value="1"/>
</dbReference>
<dbReference type="STRING" id="70601.gene:9377318"/>
<dbReference type="InterPro" id="IPR006342">
    <property type="entry name" value="FkbM_mtfrase"/>
</dbReference>
<dbReference type="InterPro" id="IPR052514">
    <property type="entry name" value="SAM-dependent_MTase"/>
</dbReference>
<dbReference type="Gene3D" id="3.40.50.150">
    <property type="entry name" value="Vaccinia Virus protein VP39"/>
    <property type="match status" value="1"/>
</dbReference>
<dbReference type="KEGG" id="pho:PH0398"/>
<dbReference type="InterPro" id="IPR029063">
    <property type="entry name" value="SAM-dependent_MTases_sf"/>
</dbReference>
<evidence type="ECO:0000313" key="2">
    <source>
        <dbReference type="EMBL" id="BAA29473.1"/>
    </source>
</evidence>
<gene>
    <name evidence="2" type="ordered locus">PH0398</name>
</gene>
<dbReference type="PIR" id="D71148">
    <property type="entry name" value="D71148"/>
</dbReference>
<dbReference type="EnsemblBacteria" id="BAA29473">
    <property type="protein sequence ID" value="BAA29473"/>
    <property type="gene ID" value="BAA29473"/>
</dbReference>